<dbReference type="AlphaFoldDB" id="A0A0N7M123"/>
<reference evidence="5 6" key="1">
    <citation type="submission" date="2015-09" db="EMBL/GenBank/DDBJ databases">
        <authorList>
            <consortium name="Swine Surveillance"/>
        </authorList>
    </citation>
    <scope>NUCLEOTIDE SEQUENCE [LARGE SCALE GENOMIC DNA]</scope>
    <source>
        <strain evidence="5 6">CECT 7557</strain>
    </source>
</reference>
<dbReference type="Pfam" id="PF00196">
    <property type="entry name" value="GerE"/>
    <property type="match status" value="1"/>
</dbReference>
<dbReference type="CDD" id="cd06170">
    <property type="entry name" value="LuxR_C_like"/>
    <property type="match status" value="1"/>
</dbReference>
<evidence type="ECO:0000313" key="5">
    <source>
        <dbReference type="EMBL" id="CUH82065.1"/>
    </source>
</evidence>
<dbReference type="Proteomes" id="UP000052022">
    <property type="component" value="Unassembled WGS sequence"/>
</dbReference>
<accession>A0A0N7M123</accession>
<dbReference type="SMART" id="SM00421">
    <property type="entry name" value="HTH_LUXR"/>
    <property type="match status" value="1"/>
</dbReference>
<evidence type="ECO:0000256" key="1">
    <source>
        <dbReference type="ARBA" id="ARBA00023015"/>
    </source>
</evidence>
<dbReference type="PROSITE" id="PS50043">
    <property type="entry name" value="HTH_LUXR_2"/>
    <property type="match status" value="1"/>
</dbReference>
<dbReference type="PANTHER" id="PTHR44688">
    <property type="entry name" value="DNA-BINDING TRANSCRIPTIONAL ACTIVATOR DEVR_DOSR"/>
    <property type="match status" value="1"/>
</dbReference>
<dbReference type="SUPFAM" id="SSF46894">
    <property type="entry name" value="C-terminal effector domain of the bipartite response regulators"/>
    <property type="match status" value="1"/>
</dbReference>
<dbReference type="InterPro" id="IPR016032">
    <property type="entry name" value="Sig_transdc_resp-reg_C-effctor"/>
</dbReference>
<proteinExistence type="predicted"/>
<dbReference type="Gene3D" id="1.10.10.10">
    <property type="entry name" value="Winged helix-like DNA-binding domain superfamily/Winged helix DNA-binding domain"/>
    <property type="match status" value="1"/>
</dbReference>
<keyword evidence="2" id="KW-0238">DNA-binding</keyword>
<dbReference type="PRINTS" id="PR00038">
    <property type="entry name" value="HTHLUXR"/>
</dbReference>
<evidence type="ECO:0000313" key="6">
    <source>
        <dbReference type="Proteomes" id="UP000052022"/>
    </source>
</evidence>
<dbReference type="EMBL" id="CYSD01000043">
    <property type="protein sequence ID" value="CUH82065.1"/>
    <property type="molecule type" value="Genomic_DNA"/>
</dbReference>
<keyword evidence="6" id="KW-1185">Reference proteome</keyword>
<keyword evidence="3" id="KW-0804">Transcription</keyword>
<sequence length="261" mass="27823">MPVQIVAETRLLRELFLAVCRDADVSVSQCAQNLLDLPVPALDAALGTSAKPDALASQPANSGKDLILFYSNADQERMVEELDTFRAQNPISPLVLVTNQSLTPQTEARMTQLVHAVFPENKPSDALVALLRVVGAGYRAFAPGAAEIPLSDDSAVTAPAMPAANPAAGAYSQQAAEIPTAAPTAQPIEHRLNDVQLSQRERTILQRLMFGASNKSIANDLGICEATVKVHLRTCFRKIGVQNRTQAAIWATEALGPPPPS</sequence>
<dbReference type="GO" id="GO:0006355">
    <property type="term" value="P:regulation of DNA-templated transcription"/>
    <property type="evidence" value="ECO:0007669"/>
    <property type="project" value="InterPro"/>
</dbReference>
<dbReference type="STRING" id="928856.SAMN04488049_10578"/>
<dbReference type="PANTHER" id="PTHR44688:SF16">
    <property type="entry name" value="DNA-BINDING TRANSCRIPTIONAL ACTIVATOR DEVR_DOSR"/>
    <property type="match status" value="1"/>
</dbReference>
<name>A0A0N7M123_9RHOB</name>
<dbReference type="InterPro" id="IPR000792">
    <property type="entry name" value="Tscrpt_reg_LuxR_C"/>
</dbReference>
<gene>
    <name evidence="5" type="primary">csgD</name>
    <name evidence="5" type="ORF">TRM7557_03732</name>
</gene>
<evidence type="ECO:0000259" key="4">
    <source>
        <dbReference type="PROSITE" id="PS50043"/>
    </source>
</evidence>
<feature type="domain" description="HTH luxR-type" evidence="4">
    <location>
        <begin position="190"/>
        <end position="255"/>
    </location>
</feature>
<dbReference type="RefSeq" id="WP_058291712.1">
    <property type="nucleotide sequence ID" value="NZ_CYSD01000043.1"/>
</dbReference>
<organism evidence="5 6">
    <name type="scientific">Tritonibacter multivorans</name>
    <dbReference type="NCBI Taxonomy" id="928856"/>
    <lineage>
        <taxon>Bacteria</taxon>
        <taxon>Pseudomonadati</taxon>
        <taxon>Pseudomonadota</taxon>
        <taxon>Alphaproteobacteria</taxon>
        <taxon>Rhodobacterales</taxon>
        <taxon>Paracoccaceae</taxon>
        <taxon>Tritonibacter</taxon>
    </lineage>
</organism>
<evidence type="ECO:0000256" key="3">
    <source>
        <dbReference type="ARBA" id="ARBA00023163"/>
    </source>
</evidence>
<evidence type="ECO:0000256" key="2">
    <source>
        <dbReference type="ARBA" id="ARBA00023125"/>
    </source>
</evidence>
<dbReference type="GO" id="GO:0003677">
    <property type="term" value="F:DNA binding"/>
    <property type="evidence" value="ECO:0007669"/>
    <property type="project" value="UniProtKB-KW"/>
</dbReference>
<protein>
    <submittedName>
        <fullName evidence="5">CsgBAC operon transcriptional regulatory protein</fullName>
    </submittedName>
</protein>
<keyword evidence="1" id="KW-0805">Transcription regulation</keyword>
<dbReference type="InterPro" id="IPR036388">
    <property type="entry name" value="WH-like_DNA-bd_sf"/>
</dbReference>